<feature type="domain" description="Aminoacyl-transfer RNA synthetases class-II family profile" evidence="14">
    <location>
        <begin position="110"/>
        <end position="423"/>
    </location>
</feature>
<dbReference type="InterPro" id="IPR002320">
    <property type="entry name" value="Thr-tRNA-ligase_IIa"/>
</dbReference>
<dbReference type="Proteomes" id="UP000664203">
    <property type="component" value="Unassembled WGS sequence"/>
</dbReference>
<feature type="region of interest" description="Disordered" evidence="13">
    <location>
        <begin position="49"/>
        <end position="71"/>
    </location>
</feature>
<dbReference type="GO" id="GO:0005524">
    <property type="term" value="F:ATP binding"/>
    <property type="evidence" value="ECO:0007669"/>
    <property type="project" value="UniProtKB-KW"/>
</dbReference>
<sequence>MRRPTRLWRPILKSQSAWTPPPISTKGLSSTARCNCSCGAPVYLSATGPLHAQHEPKRKSAVGRGRTGHGHEKVETHIQEDPAPDHRTIGTAQSLFTTHASSPGAPLFQPDGTHIFNKLTAFLRAQYPAFGFREVLTPTMYKQSLWEQSGHWANYKDDMFTVIGNLSPKPDTAPVESFDGRMQPKKKTTEAAEPEEFSLKPMNCPGHCLLFQSQRRSYRDLPIRYADFSSLHRNEISGALSGLTRVRRFHQDDGHIFCRPSQVKDEISKSLDFVRLIYQTLGFTDYALVLSTRPEKDYIGTLDEWERAEDQLKGALDASGNLWRISAGDGAFYGPKIDVTVRDSDGKKHQTATIQLDFQLPKRFMLGYEAPAPELEAKGEPTSDSVSRQKMGTVTPVMIHRAVLGSLERFMALLLEHHRGQLPFWLSPRQVIILTVTDNLPVVQYAENLKNTFSNTAGDDLPKQMHCPTYIVDVDDSGASISRKVLQAKKKKYNMICVVGERNFAGKNMQGERPTLDVDVTAQPNQRKTWDAIEKIKPGSQAPVQKDRGVGASFRNISPGVRLRMDQCKKLIRTLSEEYL</sequence>
<gene>
    <name evidence="15" type="ORF">ALECFALPRED_000733</name>
</gene>
<reference evidence="15" key="1">
    <citation type="submission" date="2021-03" db="EMBL/GenBank/DDBJ databases">
        <authorList>
            <person name="Tagirdzhanova G."/>
        </authorList>
    </citation>
    <scope>NUCLEOTIDE SEQUENCE</scope>
</reference>
<dbReference type="InterPro" id="IPR006195">
    <property type="entry name" value="aa-tRNA-synth_II"/>
</dbReference>
<dbReference type="EMBL" id="CAJPDR010000113">
    <property type="protein sequence ID" value="CAF9918568.1"/>
    <property type="molecule type" value="Genomic_DNA"/>
</dbReference>
<evidence type="ECO:0000259" key="14">
    <source>
        <dbReference type="PROSITE" id="PS50862"/>
    </source>
</evidence>
<dbReference type="AlphaFoldDB" id="A0A8H3FAN3"/>
<evidence type="ECO:0000256" key="2">
    <source>
        <dbReference type="ARBA" id="ARBA00008226"/>
    </source>
</evidence>
<evidence type="ECO:0000313" key="15">
    <source>
        <dbReference type="EMBL" id="CAF9918568.1"/>
    </source>
</evidence>
<dbReference type="PRINTS" id="PR01047">
    <property type="entry name" value="TRNASYNTHTHR"/>
</dbReference>
<keyword evidence="5" id="KW-0547">Nucleotide-binding</keyword>
<evidence type="ECO:0000256" key="13">
    <source>
        <dbReference type="SAM" id="MobiDB-lite"/>
    </source>
</evidence>
<evidence type="ECO:0000313" key="16">
    <source>
        <dbReference type="Proteomes" id="UP000664203"/>
    </source>
</evidence>
<evidence type="ECO:0000256" key="10">
    <source>
        <dbReference type="ARBA" id="ARBA00023146"/>
    </source>
</evidence>
<dbReference type="GO" id="GO:0004829">
    <property type="term" value="F:threonine-tRNA ligase activity"/>
    <property type="evidence" value="ECO:0007669"/>
    <property type="project" value="UniProtKB-EC"/>
</dbReference>
<feature type="region of interest" description="Disordered" evidence="13">
    <location>
        <begin position="171"/>
        <end position="190"/>
    </location>
</feature>
<comment type="caution">
    <text evidence="15">The sequence shown here is derived from an EMBL/GenBank/DDBJ whole genome shotgun (WGS) entry which is preliminary data.</text>
</comment>
<dbReference type="EC" id="6.1.1.3" evidence="3"/>
<dbReference type="NCBIfam" id="TIGR00418">
    <property type="entry name" value="thrS"/>
    <property type="match status" value="1"/>
</dbReference>
<evidence type="ECO:0000256" key="7">
    <source>
        <dbReference type="ARBA" id="ARBA00022917"/>
    </source>
</evidence>
<dbReference type="PANTHER" id="PTHR11451">
    <property type="entry name" value="THREONINE-TRNA LIGASE"/>
    <property type="match status" value="1"/>
</dbReference>
<dbReference type="PROSITE" id="PS50862">
    <property type="entry name" value="AA_TRNA_LIGASE_II"/>
    <property type="match status" value="1"/>
</dbReference>
<comment type="similarity">
    <text evidence="2">Belongs to the class-II aminoacyl-tRNA synthetase family.</text>
</comment>
<comment type="subcellular location">
    <subcellularLocation>
        <location evidence="1">Mitochondrion matrix</location>
    </subcellularLocation>
</comment>
<keyword evidence="16" id="KW-1185">Reference proteome</keyword>
<dbReference type="GO" id="GO:0005759">
    <property type="term" value="C:mitochondrial matrix"/>
    <property type="evidence" value="ECO:0007669"/>
    <property type="project" value="UniProtKB-SubCell"/>
</dbReference>
<dbReference type="InterPro" id="IPR036621">
    <property type="entry name" value="Anticodon-bd_dom_sf"/>
</dbReference>
<accession>A0A8H3FAN3</accession>
<keyword evidence="9" id="KW-0496">Mitochondrion</keyword>
<dbReference type="CDD" id="cd00771">
    <property type="entry name" value="ThrRS_core"/>
    <property type="match status" value="1"/>
</dbReference>
<comment type="catalytic activity">
    <reaction evidence="12">
        <text>tRNA(Thr) + L-threonine + ATP = L-threonyl-tRNA(Thr) + AMP + diphosphate + H(+)</text>
        <dbReference type="Rhea" id="RHEA:24624"/>
        <dbReference type="Rhea" id="RHEA-COMP:9670"/>
        <dbReference type="Rhea" id="RHEA-COMP:9704"/>
        <dbReference type="ChEBI" id="CHEBI:15378"/>
        <dbReference type="ChEBI" id="CHEBI:30616"/>
        <dbReference type="ChEBI" id="CHEBI:33019"/>
        <dbReference type="ChEBI" id="CHEBI:57926"/>
        <dbReference type="ChEBI" id="CHEBI:78442"/>
        <dbReference type="ChEBI" id="CHEBI:78534"/>
        <dbReference type="ChEBI" id="CHEBI:456215"/>
        <dbReference type="EC" id="6.1.1.3"/>
    </reaction>
</comment>
<keyword evidence="4" id="KW-0436">Ligase</keyword>
<evidence type="ECO:0000256" key="3">
    <source>
        <dbReference type="ARBA" id="ARBA00013163"/>
    </source>
</evidence>
<evidence type="ECO:0000256" key="4">
    <source>
        <dbReference type="ARBA" id="ARBA00022598"/>
    </source>
</evidence>
<evidence type="ECO:0000256" key="6">
    <source>
        <dbReference type="ARBA" id="ARBA00022840"/>
    </source>
</evidence>
<keyword evidence="7" id="KW-0648">Protein biosynthesis</keyword>
<dbReference type="Gene3D" id="3.40.50.800">
    <property type="entry name" value="Anticodon-binding domain"/>
    <property type="match status" value="1"/>
</dbReference>
<keyword evidence="8" id="KW-0809">Transit peptide</keyword>
<dbReference type="Pfam" id="PF00587">
    <property type="entry name" value="tRNA-synt_2b"/>
    <property type="match status" value="1"/>
</dbReference>
<dbReference type="FunFam" id="3.30.930.10:FF:000039">
    <property type="entry name" value="Threonyl-tRNA synthetase, mitochondrial"/>
    <property type="match status" value="1"/>
</dbReference>
<dbReference type="Gene3D" id="3.30.930.10">
    <property type="entry name" value="Bira Bifunctional Protein, Domain 2"/>
    <property type="match status" value="1"/>
</dbReference>
<evidence type="ECO:0000256" key="1">
    <source>
        <dbReference type="ARBA" id="ARBA00004305"/>
    </source>
</evidence>
<dbReference type="Pfam" id="PF03129">
    <property type="entry name" value="HGTP_anticodon"/>
    <property type="match status" value="1"/>
</dbReference>
<dbReference type="PANTHER" id="PTHR11451:SF50">
    <property type="entry name" value="THREONINE--TRNA LIGASE, MITOCHONDRIAL"/>
    <property type="match status" value="1"/>
</dbReference>
<dbReference type="GO" id="GO:0006435">
    <property type="term" value="P:threonyl-tRNA aminoacylation"/>
    <property type="evidence" value="ECO:0007669"/>
    <property type="project" value="InterPro"/>
</dbReference>
<evidence type="ECO:0000256" key="9">
    <source>
        <dbReference type="ARBA" id="ARBA00023128"/>
    </source>
</evidence>
<dbReference type="SUPFAM" id="SSF52954">
    <property type="entry name" value="Class II aaRS ABD-related"/>
    <property type="match status" value="1"/>
</dbReference>
<keyword evidence="10" id="KW-0030">Aminoacyl-tRNA synthetase</keyword>
<keyword evidence="6" id="KW-0067">ATP-binding</keyword>
<name>A0A8H3FAN3_9LECA</name>
<proteinExistence type="inferred from homology"/>
<evidence type="ECO:0000256" key="12">
    <source>
        <dbReference type="ARBA" id="ARBA00049515"/>
    </source>
</evidence>
<evidence type="ECO:0000256" key="11">
    <source>
        <dbReference type="ARBA" id="ARBA00031900"/>
    </source>
</evidence>
<dbReference type="InterPro" id="IPR033728">
    <property type="entry name" value="ThrRS_core"/>
</dbReference>
<evidence type="ECO:0000256" key="8">
    <source>
        <dbReference type="ARBA" id="ARBA00022946"/>
    </source>
</evidence>
<dbReference type="InterPro" id="IPR045864">
    <property type="entry name" value="aa-tRNA-synth_II/BPL/LPL"/>
</dbReference>
<dbReference type="InterPro" id="IPR004154">
    <property type="entry name" value="Anticodon-bd"/>
</dbReference>
<dbReference type="SUPFAM" id="SSF55681">
    <property type="entry name" value="Class II aaRS and biotin synthetases"/>
    <property type="match status" value="1"/>
</dbReference>
<organism evidence="15 16">
    <name type="scientific">Alectoria fallacina</name>
    <dbReference type="NCBI Taxonomy" id="1903189"/>
    <lineage>
        <taxon>Eukaryota</taxon>
        <taxon>Fungi</taxon>
        <taxon>Dikarya</taxon>
        <taxon>Ascomycota</taxon>
        <taxon>Pezizomycotina</taxon>
        <taxon>Lecanoromycetes</taxon>
        <taxon>OSLEUM clade</taxon>
        <taxon>Lecanoromycetidae</taxon>
        <taxon>Lecanorales</taxon>
        <taxon>Lecanorineae</taxon>
        <taxon>Parmeliaceae</taxon>
        <taxon>Alectoria</taxon>
    </lineage>
</organism>
<dbReference type="OrthoDB" id="5423599at2759"/>
<dbReference type="InterPro" id="IPR002314">
    <property type="entry name" value="aa-tRNA-synt_IIb"/>
</dbReference>
<evidence type="ECO:0000256" key="5">
    <source>
        <dbReference type="ARBA" id="ARBA00022741"/>
    </source>
</evidence>
<protein>
    <recommendedName>
        <fullName evidence="3">threonine--tRNA ligase</fullName>
        <ecNumber evidence="3">6.1.1.3</ecNumber>
    </recommendedName>
    <alternativeName>
        <fullName evidence="11">Threonyl-tRNA synthetase</fullName>
    </alternativeName>
</protein>